<feature type="transmembrane region" description="Helical" evidence="1">
    <location>
        <begin position="161"/>
        <end position="178"/>
    </location>
</feature>
<evidence type="ECO:0000256" key="1">
    <source>
        <dbReference type="SAM" id="Phobius"/>
    </source>
</evidence>
<feature type="transmembrane region" description="Helical" evidence="1">
    <location>
        <begin position="231"/>
        <end position="251"/>
    </location>
</feature>
<feature type="transmembrane region" description="Helical" evidence="1">
    <location>
        <begin position="97"/>
        <end position="118"/>
    </location>
</feature>
<proteinExistence type="predicted"/>
<comment type="caution">
    <text evidence="2">The sequence shown here is derived from an EMBL/GenBank/DDBJ whole genome shotgun (WGS) entry which is preliminary data.</text>
</comment>
<feature type="transmembrane region" description="Helical" evidence="1">
    <location>
        <begin position="130"/>
        <end position="149"/>
    </location>
</feature>
<organism evidence="2 3">
    <name type="scientific">Streptomyces incanus</name>
    <dbReference type="NCBI Taxonomy" id="887453"/>
    <lineage>
        <taxon>Bacteria</taxon>
        <taxon>Bacillati</taxon>
        <taxon>Actinomycetota</taxon>
        <taxon>Actinomycetes</taxon>
        <taxon>Kitasatosporales</taxon>
        <taxon>Streptomycetaceae</taxon>
        <taxon>Streptomyces</taxon>
    </lineage>
</organism>
<reference evidence="3" key="1">
    <citation type="journal article" date="2019" name="Int. J. Syst. Evol. Microbiol.">
        <title>The Global Catalogue of Microorganisms (GCM) 10K type strain sequencing project: providing services to taxonomists for standard genome sequencing and annotation.</title>
        <authorList>
            <consortium name="The Broad Institute Genomics Platform"/>
            <consortium name="The Broad Institute Genome Sequencing Center for Infectious Disease"/>
            <person name="Wu L."/>
            <person name="Ma J."/>
        </authorList>
    </citation>
    <scope>NUCLEOTIDE SEQUENCE [LARGE SCALE GENOMIC DNA]</scope>
    <source>
        <strain evidence="3">JCM 13852</strain>
    </source>
</reference>
<gene>
    <name evidence="2" type="ORF">ACFP2V_13295</name>
</gene>
<feature type="transmembrane region" description="Helical" evidence="1">
    <location>
        <begin position="323"/>
        <end position="347"/>
    </location>
</feature>
<protein>
    <submittedName>
        <fullName evidence="2">DUF6056 family protein</fullName>
    </submittedName>
</protein>
<feature type="transmembrane region" description="Helical" evidence="1">
    <location>
        <begin position="20"/>
        <end position="42"/>
    </location>
</feature>
<evidence type="ECO:0000313" key="2">
    <source>
        <dbReference type="EMBL" id="MFC5671058.1"/>
    </source>
</evidence>
<keyword evidence="1" id="KW-1133">Transmembrane helix</keyword>
<keyword evidence="1" id="KW-0812">Transmembrane</keyword>
<dbReference type="Pfam" id="PF19528">
    <property type="entry name" value="DUF6056"/>
    <property type="match status" value="1"/>
</dbReference>
<accession>A0ABW0XMH5</accession>
<feature type="transmembrane region" description="Helical" evidence="1">
    <location>
        <begin position="362"/>
        <end position="380"/>
    </location>
</feature>
<evidence type="ECO:0000313" key="3">
    <source>
        <dbReference type="Proteomes" id="UP001596183"/>
    </source>
</evidence>
<sequence length="487" mass="51351">MSGNGSGSGGNPAFPSLRLVPAGMALLPLVPLALFGGASWFARWVRPSADEWCFLPLVRDEGFMALVNQFYSTGNGRIANGVLVASYATFGVAGQQWYAGISAAVMLVLLWAWAAALLRRTGSRLPRGVPLFSAATVLALFCFASTNTYKTFFWPASSVSHTFPPVLAAAATIPALLATSRRGRALAVAFACVVGAVLGTLSEETSVVALTLLAVALLLGRRAFPAGQLAFVRAWCAAAGAGILIGTAVLLTSPGSRNRRTRHHADSMFTPESLYASLRGYTQVLHILLTTWQYVGAIAVGVLIGVLARRADGGIPRPGRRALLLLGSGGAALLFSGYACTVIAYPAFGPSVATANRLWNDYLFPLLLLLVGAGGLLGNLTVRRYRRGTWPVAAGAALLCVCVTAVLAVSLRDLGSDMRVRATAWDSQDRLLRERAAAGATVLPYKPLAISKMLEPFSGNGKHPWPASCVAVYYQVKKVTDGTDRQG</sequence>
<keyword evidence="3" id="KW-1185">Reference proteome</keyword>
<dbReference type="Proteomes" id="UP001596183">
    <property type="component" value="Unassembled WGS sequence"/>
</dbReference>
<feature type="transmembrane region" description="Helical" evidence="1">
    <location>
        <begin position="291"/>
        <end position="311"/>
    </location>
</feature>
<dbReference type="RefSeq" id="WP_381210470.1">
    <property type="nucleotide sequence ID" value="NZ_JBHSPC010000033.1"/>
</dbReference>
<name>A0ABW0XMH5_9ACTN</name>
<feature type="transmembrane region" description="Helical" evidence="1">
    <location>
        <begin position="185"/>
        <end position="201"/>
    </location>
</feature>
<keyword evidence="1" id="KW-0472">Membrane</keyword>
<dbReference type="InterPro" id="IPR045691">
    <property type="entry name" value="DUF6056"/>
</dbReference>
<dbReference type="EMBL" id="JBHSPC010000033">
    <property type="protein sequence ID" value="MFC5671058.1"/>
    <property type="molecule type" value="Genomic_DNA"/>
</dbReference>
<feature type="transmembrane region" description="Helical" evidence="1">
    <location>
        <begin position="392"/>
        <end position="411"/>
    </location>
</feature>
<feature type="transmembrane region" description="Helical" evidence="1">
    <location>
        <begin position="207"/>
        <end position="224"/>
    </location>
</feature>